<comment type="caution">
    <text evidence="7">The sequence shown here is derived from an EMBL/GenBank/DDBJ whole genome shotgun (WGS) entry which is preliminary data.</text>
</comment>
<dbReference type="EMBL" id="MU839001">
    <property type="protein sequence ID" value="KAK1770163.1"/>
    <property type="molecule type" value="Genomic_DNA"/>
</dbReference>
<feature type="domain" description="Glycoside hydrolase family 31 TIM barrel" evidence="5">
    <location>
        <begin position="192"/>
        <end position="498"/>
    </location>
</feature>
<dbReference type="PANTHER" id="PTHR22762">
    <property type="entry name" value="ALPHA-GLUCOSIDASE"/>
    <property type="match status" value="1"/>
</dbReference>
<dbReference type="Pfam" id="PF01055">
    <property type="entry name" value="Glyco_hydro_31_2nd"/>
    <property type="match status" value="1"/>
</dbReference>
<dbReference type="RefSeq" id="XP_060286376.1">
    <property type="nucleotide sequence ID" value="XM_060427221.1"/>
</dbReference>
<dbReference type="AlphaFoldDB" id="A0AAJ0C709"/>
<dbReference type="SUPFAM" id="SSF51011">
    <property type="entry name" value="Glycosyl hydrolase domain"/>
    <property type="match status" value="1"/>
</dbReference>
<evidence type="ECO:0000256" key="3">
    <source>
        <dbReference type="ARBA" id="ARBA00012741"/>
    </source>
</evidence>
<dbReference type="PANTHER" id="PTHR22762:SF89">
    <property type="entry name" value="ALPHA-XYLOSIDASE"/>
    <property type="match status" value="1"/>
</dbReference>
<accession>A0AAJ0C709</accession>
<dbReference type="Gene3D" id="2.60.40.1180">
    <property type="entry name" value="Golgi alpha-mannosidase II"/>
    <property type="match status" value="2"/>
</dbReference>
<reference evidence="7" key="1">
    <citation type="submission" date="2023-06" db="EMBL/GenBank/DDBJ databases">
        <title>Genome-scale phylogeny and comparative genomics of the fungal order Sordariales.</title>
        <authorList>
            <consortium name="Lawrence Berkeley National Laboratory"/>
            <person name="Hensen N."/>
            <person name="Bonometti L."/>
            <person name="Westerberg I."/>
            <person name="Brannstrom I.O."/>
            <person name="Guillou S."/>
            <person name="Cros-Aarteil S."/>
            <person name="Calhoun S."/>
            <person name="Haridas S."/>
            <person name="Kuo A."/>
            <person name="Mondo S."/>
            <person name="Pangilinan J."/>
            <person name="Riley R."/>
            <person name="Labutti K."/>
            <person name="Andreopoulos B."/>
            <person name="Lipzen A."/>
            <person name="Chen C."/>
            <person name="Yanf M."/>
            <person name="Daum C."/>
            <person name="Ng V."/>
            <person name="Clum A."/>
            <person name="Steindorff A."/>
            <person name="Ohm R."/>
            <person name="Martin F."/>
            <person name="Silar P."/>
            <person name="Natvig D."/>
            <person name="Lalanne C."/>
            <person name="Gautier V."/>
            <person name="Ament-Velasquez S.L."/>
            <person name="Kruys A."/>
            <person name="Hutchinson M.I."/>
            <person name="Powell A.J."/>
            <person name="Barry K."/>
            <person name="Miller A.N."/>
            <person name="Grigoriev I.V."/>
            <person name="Debuchy R."/>
            <person name="Gladieux P."/>
            <person name="Thoren M.H."/>
            <person name="Johannesson H."/>
        </authorList>
    </citation>
    <scope>NUCLEOTIDE SEQUENCE</scope>
    <source>
        <strain evidence="7">8032-3</strain>
    </source>
</reference>
<comment type="catalytic activity">
    <reaction evidence="1">
        <text>Hydrolysis of terminal, non-reducing (1-&gt;4)-linked alpha-D-glucose residues with release of alpha-D-glucose.</text>
        <dbReference type="EC" id="3.2.1.20"/>
    </reaction>
</comment>
<dbReference type="EC" id="3.2.1.20" evidence="3"/>
<gene>
    <name evidence="7" type="ORF">QBC33DRAFT_530289</name>
</gene>
<dbReference type="GeneID" id="85310408"/>
<dbReference type="InterPro" id="IPR000322">
    <property type="entry name" value="Glyco_hydro_31_TIM"/>
</dbReference>
<dbReference type="CDD" id="cd06595">
    <property type="entry name" value="GH31_u1"/>
    <property type="match status" value="1"/>
</dbReference>
<dbReference type="GO" id="GO:0006491">
    <property type="term" value="P:N-glycan processing"/>
    <property type="evidence" value="ECO:0007669"/>
    <property type="project" value="TreeGrafter"/>
</dbReference>
<evidence type="ECO:0000259" key="6">
    <source>
        <dbReference type="Pfam" id="PF21365"/>
    </source>
</evidence>
<evidence type="ECO:0000313" key="7">
    <source>
        <dbReference type="EMBL" id="KAK1770163.1"/>
    </source>
</evidence>
<keyword evidence="4" id="KW-0326">Glycosidase</keyword>
<protein>
    <recommendedName>
        <fullName evidence="3">alpha-glucosidase</fullName>
        <ecNumber evidence="3">3.2.1.20</ecNumber>
    </recommendedName>
</protein>
<name>A0AAJ0C709_9PEZI</name>
<evidence type="ECO:0000313" key="8">
    <source>
        <dbReference type="Proteomes" id="UP001244011"/>
    </source>
</evidence>
<organism evidence="7 8">
    <name type="scientific">Phialemonium atrogriseum</name>
    <dbReference type="NCBI Taxonomy" id="1093897"/>
    <lineage>
        <taxon>Eukaryota</taxon>
        <taxon>Fungi</taxon>
        <taxon>Dikarya</taxon>
        <taxon>Ascomycota</taxon>
        <taxon>Pezizomycotina</taxon>
        <taxon>Sordariomycetes</taxon>
        <taxon>Sordariomycetidae</taxon>
        <taxon>Cephalothecales</taxon>
        <taxon>Cephalothecaceae</taxon>
        <taxon>Phialemonium</taxon>
    </lineage>
</organism>
<evidence type="ECO:0000256" key="2">
    <source>
        <dbReference type="ARBA" id="ARBA00007806"/>
    </source>
</evidence>
<evidence type="ECO:0000259" key="5">
    <source>
        <dbReference type="Pfam" id="PF01055"/>
    </source>
</evidence>
<dbReference type="InterPro" id="IPR013780">
    <property type="entry name" value="Glyco_hydro_b"/>
</dbReference>
<dbReference type="GO" id="GO:0005975">
    <property type="term" value="P:carbohydrate metabolic process"/>
    <property type="evidence" value="ECO:0007669"/>
    <property type="project" value="InterPro"/>
</dbReference>
<proteinExistence type="inferred from homology"/>
<dbReference type="Pfam" id="PF21365">
    <property type="entry name" value="Glyco_hydro_31_3rd"/>
    <property type="match status" value="1"/>
</dbReference>
<keyword evidence="4 7" id="KW-0378">Hydrolase</keyword>
<evidence type="ECO:0000256" key="1">
    <source>
        <dbReference type="ARBA" id="ARBA00001657"/>
    </source>
</evidence>
<dbReference type="SUPFAM" id="SSF51445">
    <property type="entry name" value="(Trans)glycosidases"/>
    <property type="match status" value="1"/>
</dbReference>
<feature type="domain" description="Glycosyl hydrolase family 31 C-terminal" evidence="6">
    <location>
        <begin position="507"/>
        <end position="597"/>
    </location>
</feature>
<comment type="similarity">
    <text evidence="2 4">Belongs to the glycosyl hydrolase 31 family.</text>
</comment>
<dbReference type="Gene3D" id="3.20.20.80">
    <property type="entry name" value="Glycosidases"/>
    <property type="match status" value="1"/>
</dbReference>
<evidence type="ECO:0000256" key="4">
    <source>
        <dbReference type="RuleBase" id="RU361185"/>
    </source>
</evidence>
<keyword evidence="8" id="KW-1185">Reference proteome</keyword>
<dbReference type="InterPro" id="IPR017853">
    <property type="entry name" value="GH"/>
</dbReference>
<dbReference type="GO" id="GO:0004558">
    <property type="term" value="F:alpha-1,4-glucosidase activity"/>
    <property type="evidence" value="ECO:0007669"/>
    <property type="project" value="UniProtKB-EC"/>
</dbReference>
<sequence length="824" mass="93359">MDGGRYKFPSDPIADPRAIVTGGRNSKYRFTVLTSRLLRYEWSEDGGFEDRASTLATRRRFEVPEFRVIDTDGQLEIVTDFFHIVYEKKEFSVGGLIATVGKETWRYDGEDYGNLGGTARTLDGIDGRISLEPGILSRKPYAVLDDSKSTVFDDSGWVAPRVLNRQDGYLFAYNGDHKAAIKDFYRLSGSQPLLPRWALGNWWSRYHAYSSDEYLALMDHFKSEDIPLTVGVLDMDWHKVDIPPEYGSGWTGYTWNRELIPDPEGLLRDLHQRGLKVTVNDHPADGIRAFEDQYTAVAQALDFDTSHEDPIRFDCTSKAFMDAYLDVLKYSLEAQGIDFWWVDWQQGNTSKIPGIDPLWVLNHYHYLTSQRNLKSLGQPLAFSRFAGPGSHRYPIGFSGDTIISWASLDFQPEFTATASNVGYGWWSHDIGGHYWGSRSNELTARWVQLGCFSPILRLHSEKSQWNSKEPWKYEREAYEVMKEFLIFRHRLIPFIYTLNVRASYENEPLVQPMYWNHDEEEAYSVPNQYYFGPQLIVAPITSPHSPATLLGGVRTWLPPGRYVDIFHPGLVYDGGRNIRIHRILSEIPVLAKEGTILPLDASPIVGHGAHTPTDMEVLLVVGADATFELVEEDESEAPRVRPSPESFVRTPIKWEQRTGKLTIGPASKPSAGRRNWTVRLVGHTCGNAVLAGSVIRKENHSTVVELGAVCAARGIEVVLGGERGNPQLDVVDVPSRLHEMLHRCETNYQMKEVVWRLVTRDDAPLHERTARLYGLDVEDELRDAVLEIWFADRRSLRGSCGGGGNAVMGRALGFDCEEDGYVWV</sequence>
<dbReference type="InterPro" id="IPR048395">
    <property type="entry name" value="Glyco_hydro_31_C"/>
</dbReference>
<dbReference type="Proteomes" id="UP001244011">
    <property type="component" value="Unassembled WGS sequence"/>
</dbReference>